<keyword evidence="3" id="KW-0653">Protein transport</keyword>
<comment type="subcellular location">
    <subcellularLocation>
        <location evidence="1">Endomembrane system</location>
    </subcellularLocation>
</comment>
<evidence type="ECO:0000256" key="3">
    <source>
        <dbReference type="ARBA" id="ARBA00022927"/>
    </source>
</evidence>
<dbReference type="AlphaFoldDB" id="A0AAW2Z4C9"/>
<dbReference type="InterPro" id="IPR022775">
    <property type="entry name" value="AP_mu_sigma_su"/>
</dbReference>
<comment type="caution">
    <text evidence="6">The sequence shown here is derived from an EMBL/GenBank/DDBJ whole genome shotgun (WGS) entry which is preliminary data.</text>
</comment>
<dbReference type="InterPro" id="IPR011012">
    <property type="entry name" value="Longin-like_dom_sf"/>
</dbReference>
<organism evidence="6 7">
    <name type="scientific">Acrasis kona</name>
    <dbReference type="NCBI Taxonomy" id="1008807"/>
    <lineage>
        <taxon>Eukaryota</taxon>
        <taxon>Discoba</taxon>
        <taxon>Heterolobosea</taxon>
        <taxon>Tetramitia</taxon>
        <taxon>Eutetramitia</taxon>
        <taxon>Acrasidae</taxon>
        <taxon>Acrasis</taxon>
    </lineage>
</organism>
<dbReference type="GO" id="GO:0012505">
    <property type="term" value="C:endomembrane system"/>
    <property type="evidence" value="ECO:0007669"/>
    <property type="project" value="UniProtKB-SubCell"/>
</dbReference>
<dbReference type="SUPFAM" id="SSF64356">
    <property type="entry name" value="SNARE-like"/>
    <property type="match status" value="1"/>
</dbReference>
<name>A0AAW2Z4C9_9EUKA</name>
<evidence type="ECO:0000256" key="4">
    <source>
        <dbReference type="ARBA" id="ARBA00023136"/>
    </source>
</evidence>
<dbReference type="Proteomes" id="UP001431209">
    <property type="component" value="Unassembled WGS sequence"/>
</dbReference>
<evidence type="ECO:0000256" key="2">
    <source>
        <dbReference type="ARBA" id="ARBA00022448"/>
    </source>
</evidence>
<dbReference type="PRINTS" id="PR00314">
    <property type="entry name" value="CLATHRINADPT"/>
</dbReference>
<feature type="domain" description="AP complex mu/sigma subunit" evidence="5">
    <location>
        <begin position="1"/>
        <end position="121"/>
    </location>
</feature>
<dbReference type="GO" id="GO:0016192">
    <property type="term" value="P:vesicle-mediated transport"/>
    <property type="evidence" value="ECO:0007669"/>
    <property type="project" value="InterPro"/>
</dbReference>
<dbReference type="Gene3D" id="3.30.450.60">
    <property type="match status" value="1"/>
</dbReference>
<protein>
    <submittedName>
        <fullName evidence="6">AP-3 complex subunit AP3M1</fullName>
    </submittedName>
</protein>
<gene>
    <name evidence="6" type="ORF">AKO1_004878</name>
</gene>
<keyword evidence="4" id="KW-0472">Membrane</keyword>
<dbReference type="InterPro" id="IPR001392">
    <property type="entry name" value="Clathrin_mu"/>
</dbReference>
<evidence type="ECO:0000256" key="1">
    <source>
        <dbReference type="ARBA" id="ARBA00004308"/>
    </source>
</evidence>
<dbReference type="FunFam" id="3.30.450.60:FF:000002">
    <property type="entry name" value="AP-2 complex subunit mu, putative"/>
    <property type="match status" value="1"/>
</dbReference>
<dbReference type="CDD" id="cd14837">
    <property type="entry name" value="AP3_Mu_N"/>
    <property type="match status" value="1"/>
</dbReference>
<proteinExistence type="predicted"/>
<evidence type="ECO:0000313" key="6">
    <source>
        <dbReference type="EMBL" id="KAL0484239.1"/>
    </source>
</evidence>
<keyword evidence="7" id="KW-1185">Reference proteome</keyword>
<keyword evidence="2" id="KW-0813">Transport</keyword>
<reference evidence="6 7" key="1">
    <citation type="submission" date="2024-03" db="EMBL/GenBank/DDBJ databases">
        <title>The Acrasis kona genome and developmental transcriptomes reveal deep origins of eukaryotic multicellular pathways.</title>
        <authorList>
            <person name="Sheikh S."/>
            <person name="Fu C.-J."/>
            <person name="Brown M.W."/>
            <person name="Baldauf S.L."/>
        </authorList>
    </citation>
    <scope>NUCLEOTIDE SEQUENCE [LARGE SCALE GENOMIC DNA]</scope>
    <source>
        <strain evidence="6 7">ATCC MYA-3509</strain>
    </source>
</reference>
<dbReference type="Pfam" id="PF01217">
    <property type="entry name" value="Clat_adaptor_s"/>
    <property type="match status" value="1"/>
</dbReference>
<evidence type="ECO:0000313" key="7">
    <source>
        <dbReference type="Proteomes" id="UP001431209"/>
    </source>
</evidence>
<evidence type="ECO:0000259" key="5">
    <source>
        <dbReference type="Pfam" id="PF01217"/>
    </source>
</evidence>
<dbReference type="PANTHER" id="PTHR10529">
    <property type="entry name" value="AP COMPLEX SUBUNIT MU"/>
    <property type="match status" value="1"/>
</dbReference>
<dbReference type="InterPro" id="IPR050431">
    <property type="entry name" value="Adaptor_comp_med_subunit"/>
</dbReference>
<sequence>MIHSLFIINNQGEIIIEKHWRGRVSRSVGEYFVEQVRKAGSPEETPPVIAMSNHYIIHVLRSDVFFVGVVQSETPPLMVVELLNRLVEVLTSYIGKIDDNNIKQNFVTLYQLLDEMIDNGFPITTELSLLRDLVKPQASVIKSITDTVSRQDSGHGISPVPWRKLGIKYAANEIISSTLMKR</sequence>
<dbReference type="GO" id="GO:0030131">
    <property type="term" value="C:clathrin adaptor complex"/>
    <property type="evidence" value="ECO:0007669"/>
    <property type="project" value="InterPro"/>
</dbReference>
<dbReference type="EMBL" id="JAOPGA020001029">
    <property type="protein sequence ID" value="KAL0484239.1"/>
    <property type="molecule type" value="Genomic_DNA"/>
</dbReference>
<accession>A0AAW2Z4C9</accession>
<dbReference type="GO" id="GO:0006886">
    <property type="term" value="P:intracellular protein transport"/>
    <property type="evidence" value="ECO:0007669"/>
    <property type="project" value="InterPro"/>
</dbReference>